<sequence>MLLPAQTIPTLRSETKKLQNSRTIAPKRSDGKTIITVQQSSKKSPQLNSTPLQEPLQQHFPNNATIRKTLQHHRTSKTLRKNFANTSPAPAFVQKTKSAT</sequence>
<keyword evidence="3" id="KW-1185">Reference proteome</keyword>
<feature type="compositionally biased region" description="Polar residues" evidence="1">
    <location>
        <begin position="35"/>
        <end position="56"/>
    </location>
</feature>
<reference evidence="2" key="1">
    <citation type="submission" date="2020-06" db="EMBL/GenBank/DDBJ databases">
        <title>WGS assembly of Ceratodon purpureus strain R40.</title>
        <authorList>
            <person name="Carey S.B."/>
            <person name="Jenkins J."/>
            <person name="Shu S."/>
            <person name="Lovell J.T."/>
            <person name="Sreedasyam A."/>
            <person name="Maumus F."/>
            <person name="Tiley G.P."/>
            <person name="Fernandez-Pozo N."/>
            <person name="Barry K."/>
            <person name="Chen C."/>
            <person name="Wang M."/>
            <person name="Lipzen A."/>
            <person name="Daum C."/>
            <person name="Saski C.A."/>
            <person name="Payton A.C."/>
            <person name="Mcbreen J.C."/>
            <person name="Conrad R.E."/>
            <person name="Kollar L.M."/>
            <person name="Olsson S."/>
            <person name="Huttunen S."/>
            <person name="Landis J.B."/>
            <person name="Wickett N.J."/>
            <person name="Johnson M.G."/>
            <person name="Rensing S.A."/>
            <person name="Grimwood J."/>
            <person name="Schmutz J."/>
            <person name="Mcdaniel S.F."/>
        </authorList>
    </citation>
    <scope>NUCLEOTIDE SEQUENCE</scope>
    <source>
        <strain evidence="2">R40</strain>
    </source>
</reference>
<proteinExistence type="predicted"/>
<evidence type="ECO:0000313" key="3">
    <source>
        <dbReference type="Proteomes" id="UP000822688"/>
    </source>
</evidence>
<dbReference type="EMBL" id="CM026433">
    <property type="protein sequence ID" value="KAG0554579.1"/>
    <property type="molecule type" value="Genomic_DNA"/>
</dbReference>
<comment type="caution">
    <text evidence="2">The sequence shown here is derived from an EMBL/GenBank/DDBJ whole genome shotgun (WGS) entry which is preliminary data.</text>
</comment>
<evidence type="ECO:0000256" key="1">
    <source>
        <dbReference type="SAM" id="MobiDB-lite"/>
    </source>
</evidence>
<gene>
    <name evidence="2" type="ORF">KC19_12G102100</name>
</gene>
<organism evidence="2 3">
    <name type="scientific">Ceratodon purpureus</name>
    <name type="common">Fire moss</name>
    <name type="synonym">Dicranum purpureum</name>
    <dbReference type="NCBI Taxonomy" id="3225"/>
    <lineage>
        <taxon>Eukaryota</taxon>
        <taxon>Viridiplantae</taxon>
        <taxon>Streptophyta</taxon>
        <taxon>Embryophyta</taxon>
        <taxon>Bryophyta</taxon>
        <taxon>Bryophytina</taxon>
        <taxon>Bryopsida</taxon>
        <taxon>Dicranidae</taxon>
        <taxon>Pseudoditrichales</taxon>
        <taxon>Ditrichaceae</taxon>
        <taxon>Ceratodon</taxon>
    </lineage>
</organism>
<dbReference type="AlphaFoldDB" id="A0A8T0G9A2"/>
<feature type="region of interest" description="Disordered" evidence="1">
    <location>
        <begin position="1"/>
        <end position="56"/>
    </location>
</feature>
<feature type="compositionally biased region" description="Polar residues" evidence="1">
    <location>
        <begin position="7"/>
        <end position="23"/>
    </location>
</feature>
<name>A0A8T0G9A2_CERPU</name>
<feature type="region of interest" description="Disordered" evidence="1">
    <location>
        <begin position="81"/>
        <end position="100"/>
    </location>
</feature>
<protein>
    <submittedName>
        <fullName evidence="2">Uncharacterized protein</fullName>
    </submittedName>
</protein>
<dbReference type="Proteomes" id="UP000822688">
    <property type="component" value="Chromosome 12"/>
</dbReference>
<evidence type="ECO:0000313" key="2">
    <source>
        <dbReference type="EMBL" id="KAG0554579.1"/>
    </source>
</evidence>
<accession>A0A8T0G9A2</accession>